<sequence length="160" mass="17273">MRTQRWLTEPLLTALLAVLLYLAWQLLYAANLAASGATPAQPYTSSVDFIARMALGVLWVAVPIAIWALLAIAGNRIVRKRKFPARALVALLAAAVLTVPFAIYFAVLLPVNDGWRGLGAISVAIPLIAPFFVLGAYCVVGMMLSAIEARRDATSTELHR</sequence>
<evidence type="ECO:0000256" key="1">
    <source>
        <dbReference type="SAM" id="Phobius"/>
    </source>
</evidence>
<comment type="caution">
    <text evidence="2">The sequence shown here is derived from an EMBL/GenBank/DDBJ whole genome shotgun (WGS) entry which is preliminary data.</text>
</comment>
<evidence type="ECO:0000313" key="3">
    <source>
        <dbReference type="Proteomes" id="UP000270299"/>
    </source>
</evidence>
<keyword evidence="1" id="KW-1133">Transmembrane helix</keyword>
<accession>A0A3L6ZJZ7</accession>
<gene>
    <name evidence="2" type="ORF">D9V29_14170</name>
</gene>
<dbReference type="AlphaFoldDB" id="A0A3L6ZJZ7"/>
<dbReference type="EMBL" id="RCUV01000023">
    <property type="protein sequence ID" value="RLP68173.1"/>
    <property type="molecule type" value="Genomic_DNA"/>
</dbReference>
<organism evidence="2 3">
    <name type="scientific">Mycetocola manganoxydans</name>
    <dbReference type="NCBI Taxonomy" id="699879"/>
    <lineage>
        <taxon>Bacteria</taxon>
        <taxon>Bacillati</taxon>
        <taxon>Actinomycetota</taxon>
        <taxon>Actinomycetes</taxon>
        <taxon>Micrococcales</taxon>
        <taxon>Microbacteriaceae</taxon>
        <taxon>Mycetocola</taxon>
    </lineage>
</organism>
<keyword evidence="1" id="KW-0812">Transmembrane</keyword>
<feature type="transmembrane region" description="Helical" evidence="1">
    <location>
        <begin position="85"/>
        <end position="107"/>
    </location>
</feature>
<reference evidence="2 3" key="1">
    <citation type="submission" date="2018-10" db="EMBL/GenBank/DDBJ databases">
        <authorList>
            <person name="Li J."/>
        </authorList>
    </citation>
    <scope>NUCLEOTIDE SEQUENCE [LARGE SCALE GENOMIC DNA]</scope>
    <source>
        <strain evidence="2 3">CCTCC AB209002</strain>
    </source>
</reference>
<dbReference type="Proteomes" id="UP000270299">
    <property type="component" value="Unassembled WGS sequence"/>
</dbReference>
<dbReference type="RefSeq" id="WP_121673979.1">
    <property type="nucleotide sequence ID" value="NZ_BMXM01000014.1"/>
</dbReference>
<feature type="transmembrane region" description="Helical" evidence="1">
    <location>
        <begin position="53"/>
        <end position="73"/>
    </location>
</feature>
<keyword evidence="1" id="KW-0472">Membrane</keyword>
<keyword evidence="3" id="KW-1185">Reference proteome</keyword>
<evidence type="ECO:0000313" key="2">
    <source>
        <dbReference type="EMBL" id="RLP68173.1"/>
    </source>
</evidence>
<protein>
    <submittedName>
        <fullName evidence="2">Uncharacterized protein</fullName>
    </submittedName>
</protein>
<name>A0A3L6ZJZ7_9MICO</name>
<proteinExistence type="predicted"/>
<feature type="transmembrane region" description="Helical" evidence="1">
    <location>
        <begin position="119"/>
        <end position="144"/>
    </location>
</feature>